<dbReference type="Pfam" id="PF00005">
    <property type="entry name" value="ABC_tran"/>
    <property type="match status" value="1"/>
</dbReference>
<evidence type="ECO:0000259" key="12">
    <source>
        <dbReference type="PROSITE" id="PS50893"/>
    </source>
</evidence>
<feature type="transmembrane region" description="Helical" evidence="11">
    <location>
        <begin position="216"/>
        <end position="233"/>
    </location>
</feature>
<dbReference type="InterPro" id="IPR017871">
    <property type="entry name" value="ABC_transporter-like_CS"/>
</dbReference>
<evidence type="ECO:0000256" key="9">
    <source>
        <dbReference type="ARBA" id="ARBA00061644"/>
    </source>
</evidence>
<keyword evidence="3 11" id="KW-0812">Transmembrane</keyword>
<dbReference type="EMBL" id="AGWN01000001">
    <property type="protein sequence ID" value="EPD31543.1"/>
    <property type="molecule type" value="Genomic_DNA"/>
</dbReference>
<dbReference type="Gene3D" id="3.40.50.300">
    <property type="entry name" value="P-loop containing nucleotide triphosphate hydrolases"/>
    <property type="match status" value="1"/>
</dbReference>
<dbReference type="InterPro" id="IPR003593">
    <property type="entry name" value="AAA+_ATPase"/>
</dbReference>
<proteinExistence type="inferred from homology"/>
<dbReference type="SUPFAM" id="SSF90123">
    <property type="entry name" value="ABC transporter transmembrane region"/>
    <property type="match status" value="1"/>
</dbReference>
<evidence type="ECO:0000256" key="3">
    <source>
        <dbReference type="ARBA" id="ARBA00022692"/>
    </source>
</evidence>
<dbReference type="OrthoDB" id="9806127at2"/>
<dbReference type="PANTHER" id="PTHR43394:SF1">
    <property type="entry name" value="ATP-BINDING CASSETTE SUB-FAMILY B MEMBER 10, MITOCHONDRIAL"/>
    <property type="match status" value="1"/>
</dbReference>
<dbReference type="GO" id="GO:0005886">
    <property type="term" value="C:plasma membrane"/>
    <property type="evidence" value="ECO:0007669"/>
    <property type="project" value="UniProtKB-SubCell"/>
</dbReference>
<evidence type="ECO:0000313" key="14">
    <source>
        <dbReference type="EMBL" id="EPD31543.1"/>
    </source>
</evidence>
<dbReference type="PROSITE" id="PS00211">
    <property type="entry name" value="ABC_TRANSPORTER_1"/>
    <property type="match status" value="1"/>
</dbReference>
<dbReference type="Pfam" id="PF00664">
    <property type="entry name" value="ABC_membrane"/>
    <property type="match status" value="1"/>
</dbReference>
<dbReference type="Proteomes" id="UP000014387">
    <property type="component" value="Unassembled WGS sequence"/>
</dbReference>
<evidence type="ECO:0000256" key="11">
    <source>
        <dbReference type="SAM" id="Phobius"/>
    </source>
</evidence>
<gene>
    <name evidence="14" type="ORF">HMPREF9238_01319</name>
</gene>
<organism evidence="14 15">
    <name type="scientific">Gleimia europaea ACS-120-V-Col10b</name>
    <dbReference type="NCBI Taxonomy" id="883069"/>
    <lineage>
        <taxon>Bacteria</taxon>
        <taxon>Bacillati</taxon>
        <taxon>Actinomycetota</taxon>
        <taxon>Actinomycetes</taxon>
        <taxon>Actinomycetales</taxon>
        <taxon>Actinomycetaceae</taxon>
        <taxon>Gleimia</taxon>
    </lineage>
</organism>
<dbReference type="GO" id="GO:0005524">
    <property type="term" value="F:ATP binding"/>
    <property type="evidence" value="ECO:0007669"/>
    <property type="project" value="UniProtKB-KW"/>
</dbReference>
<keyword evidence="5" id="KW-0067">ATP-binding</keyword>
<feature type="transmembrane region" description="Helical" evidence="11">
    <location>
        <begin position="110"/>
        <end position="132"/>
    </location>
</feature>
<keyword evidence="15" id="KW-1185">Reference proteome</keyword>
<evidence type="ECO:0000256" key="2">
    <source>
        <dbReference type="ARBA" id="ARBA00022448"/>
    </source>
</evidence>
<comment type="function">
    <text evidence="8">ABC transporter involved in fatty acid import. Transmembrane domains (TMD) form a pore in the membrane and the ATP-binding domain (NBD) is responsible for energy generation.</text>
</comment>
<keyword evidence="4" id="KW-0547">Nucleotide-binding</keyword>
<dbReference type="InterPro" id="IPR027417">
    <property type="entry name" value="P-loop_NTPase"/>
</dbReference>
<dbReference type="RefSeq" id="WP_016444653.1">
    <property type="nucleotide sequence ID" value="NZ_KE150266.1"/>
</dbReference>
<feature type="domain" description="ABC transporter" evidence="12">
    <location>
        <begin position="391"/>
        <end position="626"/>
    </location>
</feature>
<dbReference type="InterPro" id="IPR011527">
    <property type="entry name" value="ABC1_TM_dom"/>
</dbReference>
<evidence type="ECO:0000256" key="7">
    <source>
        <dbReference type="ARBA" id="ARBA00023136"/>
    </source>
</evidence>
<dbReference type="SUPFAM" id="SSF52540">
    <property type="entry name" value="P-loop containing nucleoside triphosphate hydrolases"/>
    <property type="match status" value="1"/>
</dbReference>
<dbReference type="PROSITE" id="PS50929">
    <property type="entry name" value="ABC_TM1F"/>
    <property type="match status" value="1"/>
</dbReference>
<protein>
    <recommendedName>
        <fullName evidence="10">Fatty acid ABC transporter ATP-binding/permease protein</fullName>
    </recommendedName>
</protein>
<feature type="domain" description="ABC transmembrane type-1" evidence="13">
    <location>
        <begin position="34"/>
        <end position="357"/>
    </location>
</feature>
<keyword evidence="2" id="KW-0813">Transport</keyword>
<dbReference type="InterPro" id="IPR003439">
    <property type="entry name" value="ABC_transporter-like_ATP-bd"/>
</dbReference>
<keyword evidence="6 11" id="KW-1133">Transmembrane helix</keyword>
<feature type="transmembrane region" description="Helical" evidence="11">
    <location>
        <begin position="308"/>
        <end position="335"/>
    </location>
</feature>
<feature type="transmembrane region" description="Helical" evidence="11">
    <location>
        <begin position="193"/>
        <end position="210"/>
    </location>
</feature>
<dbReference type="CDD" id="cd18547">
    <property type="entry name" value="ABC_6TM_Tm288_like"/>
    <property type="match status" value="1"/>
</dbReference>
<feature type="transmembrane region" description="Helical" evidence="11">
    <location>
        <begin position="31"/>
        <end position="49"/>
    </location>
</feature>
<dbReference type="InterPro" id="IPR039421">
    <property type="entry name" value="Type_1_exporter"/>
</dbReference>
<dbReference type="GO" id="GO:0016887">
    <property type="term" value="F:ATP hydrolysis activity"/>
    <property type="evidence" value="ECO:0007669"/>
    <property type="project" value="InterPro"/>
</dbReference>
<accession>A0A9W5RFJ9</accession>
<comment type="caution">
    <text evidence="14">The sequence shown here is derived from an EMBL/GenBank/DDBJ whole genome shotgun (WGS) entry which is preliminary data.</text>
</comment>
<sequence>MSSRSDAYKNDTKDFRGSVKRLFAELRPQHLRIWITVFLTALAVALTVAGPKLLGDGTNIIFNGVASSFIPEGMTKSEYVTQLRAEGNNQLAQMLESMTLTPGSSVDFEALARVLLLAFAVYACASLAYFTVGMIVRKIVQNTGFALRKKVQDKIDKLPLSYMDSRRRGDLMSRVTNDVDNVTQSLTQIIQQVLESLLTIIGILFMMFWISWRLAILAIIAIPLGAGVAGMIAKKAQPYFRQQWQATGQLGGIVEEAYTGHEVMQAFSMSEEFRGQFDEANESLYNSAVRAQAISSLMQPAMMLTSNVSYILVAVAGGLQVAAGAISLGGVQAFIQYSRQIGHPISALASLATLAQSMVASAERIFEFLDAKEMDEDAAKEGPVDLREALITFEHVRFGYDPEKPVIHDLSLTVEPGHMVAIVGPTGAGKTTLVNLLMRFYEIDAGRIAINGRSIADINKDDLRAGIGMVLQDTWLFEGTIAENIAYGAGRDVEMEEVVAAAKKAQAHSFIRHLPQGYDTVVKAEGSNLSQGERQLLTIARAFISHPDILILDEATSSVDTRTEVVIQEAMERLRKGRTSFVIAHRLSTIRSADVILVLEDGDVVEQGSHKELLAAGGAYAKLYALQFEQ</sequence>
<evidence type="ECO:0000256" key="1">
    <source>
        <dbReference type="ARBA" id="ARBA00004651"/>
    </source>
</evidence>
<comment type="similarity">
    <text evidence="9">Belongs to the ABC transporter superfamily. Lipid exporter (TC 3.A.1.106) family.</text>
</comment>
<keyword evidence="7 11" id="KW-0472">Membrane</keyword>
<dbReference type="Gene3D" id="1.20.1560.10">
    <property type="entry name" value="ABC transporter type 1, transmembrane domain"/>
    <property type="match status" value="1"/>
</dbReference>
<comment type="subcellular location">
    <subcellularLocation>
        <location evidence="1">Cell membrane</location>
        <topology evidence="1">Multi-pass membrane protein</topology>
    </subcellularLocation>
</comment>
<evidence type="ECO:0000259" key="13">
    <source>
        <dbReference type="PROSITE" id="PS50929"/>
    </source>
</evidence>
<dbReference type="PANTHER" id="PTHR43394">
    <property type="entry name" value="ATP-DEPENDENT PERMEASE MDL1, MITOCHONDRIAL"/>
    <property type="match status" value="1"/>
</dbReference>
<dbReference type="GO" id="GO:0015421">
    <property type="term" value="F:ABC-type oligopeptide transporter activity"/>
    <property type="evidence" value="ECO:0007669"/>
    <property type="project" value="TreeGrafter"/>
</dbReference>
<dbReference type="CDD" id="cd03254">
    <property type="entry name" value="ABCC_Glucan_exporter_like"/>
    <property type="match status" value="1"/>
</dbReference>
<evidence type="ECO:0000256" key="6">
    <source>
        <dbReference type="ARBA" id="ARBA00022989"/>
    </source>
</evidence>
<evidence type="ECO:0000256" key="10">
    <source>
        <dbReference type="ARBA" id="ARBA00071747"/>
    </source>
</evidence>
<evidence type="ECO:0000256" key="4">
    <source>
        <dbReference type="ARBA" id="ARBA00022741"/>
    </source>
</evidence>
<evidence type="ECO:0000313" key="15">
    <source>
        <dbReference type="Proteomes" id="UP000014387"/>
    </source>
</evidence>
<dbReference type="FunFam" id="3.40.50.300:FF:000287">
    <property type="entry name" value="Multidrug ABC transporter ATP-binding protein"/>
    <property type="match status" value="1"/>
</dbReference>
<evidence type="ECO:0000256" key="5">
    <source>
        <dbReference type="ARBA" id="ARBA00022840"/>
    </source>
</evidence>
<dbReference type="InterPro" id="IPR036640">
    <property type="entry name" value="ABC1_TM_sf"/>
</dbReference>
<reference evidence="14 15" key="1">
    <citation type="submission" date="2013-05" db="EMBL/GenBank/DDBJ databases">
        <title>The Genome Sequence of Actinomyces europaeus ACS-120-V-COL10B.</title>
        <authorList>
            <consortium name="The Broad Institute Genomics Platform"/>
            <person name="Earl A."/>
            <person name="Ward D."/>
            <person name="Feldgarden M."/>
            <person name="Gevers D."/>
            <person name="Saerens B."/>
            <person name="Vaneechoutte M."/>
            <person name="Walker B."/>
            <person name="Young S."/>
            <person name="Zeng Q."/>
            <person name="Gargeya S."/>
            <person name="Fitzgerald M."/>
            <person name="Haas B."/>
            <person name="Abouelleil A."/>
            <person name="Allen A.W."/>
            <person name="Alvarado L."/>
            <person name="Arachchi H.M."/>
            <person name="Berlin A.M."/>
            <person name="Chapman S.B."/>
            <person name="Gainer-Dewar J."/>
            <person name="Goldberg J."/>
            <person name="Griggs A."/>
            <person name="Gujja S."/>
            <person name="Hansen M."/>
            <person name="Howarth C."/>
            <person name="Imamovic A."/>
            <person name="Ireland A."/>
            <person name="Larimer J."/>
            <person name="McCowan C."/>
            <person name="Murphy C."/>
            <person name="Pearson M."/>
            <person name="Poon T.W."/>
            <person name="Priest M."/>
            <person name="Roberts A."/>
            <person name="Saif S."/>
            <person name="Shea T."/>
            <person name="Sisk P."/>
            <person name="Sykes S."/>
            <person name="Wortman J."/>
            <person name="Nusbaum C."/>
            <person name="Birren B."/>
        </authorList>
    </citation>
    <scope>NUCLEOTIDE SEQUENCE [LARGE SCALE GENOMIC DNA]</scope>
    <source>
        <strain evidence="14 15">ACS-120-V-Col10b</strain>
    </source>
</reference>
<evidence type="ECO:0000256" key="8">
    <source>
        <dbReference type="ARBA" id="ARBA00055053"/>
    </source>
</evidence>
<dbReference type="PROSITE" id="PS50893">
    <property type="entry name" value="ABC_TRANSPORTER_2"/>
    <property type="match status" value="1"/>
</dbReference>
<dbReference type="AlphaFoldDB" id="A0A9W5RFJ9"/>
<dbReference type="SMART" id="SM00382">
    <property type="entry name" value="AAA"/>
    <property type="match status" value="1"/>
</dbReference>
<name>A0A9W5RFJ9_9ACTO</name>